<dbReference type="EMBL" id="MVBM01000002">
    <property type="protein sequence ID" value="OOK78172.1"/>
    <property type="molecule type" value="Genomic_DNA"/>
</dbReference>
<dbReference type="InterPro" id="IPR023753">
    <property type="entry name" value="FAD/NAD-binding_dom"/>
</dbReference>
<dbReference type="InterPro" id="IPR036188">
    <property type="entry name" value="FAD/NAD-bd_sf"/>
</dbReference>
<name>A0A1V3XG88_MYCKA</name>
<dbReference type="PRINTS" id="PR00368">
    <property type="entry name" value="FADPNR"/>
</dbReference>
<dbReference type="PANTHER" id="PTHR43755">
    <property type="match status" value="1"/>
</dbReference>
<evidence type="ECO:0000259" key="1">
    <source>
        <dbReference type="Pfam" id="PF07992"/>
    </source>
</evidence>
<sequence length="415" mass="44701">MSKKLVIVGAGIGGLSVINEIRRSATPVTDLDITIIDEDFSHFLGFTLPWVMRGWRDEDSIPIRPTAEALSGITTITARVTGVDPDAKTVTLADNSEIGYDALVLAAGSRIAIEMIPGLPEAVDSGSAVHYYATAAAASAHRALSAFAGGKLVFLITSQPYRCPVAPYEGALLAADLLREKGTRAATQVAIYTPEQQPMPSAGPYAGPELVRLLNREGIDVYCEQTVERIDPDGRTIHFQDGQSVDFDLLVFIPPHQPAITLGQPGWIAVDSVTMQTPYSGIWAVGDITAITCPWGKPLPKAAIFAKNGAAAAATNVLNYLGQTDDSATLSGRGYCYIDTGARHSAMGSGDFFALPDPGIHLTPPSGELHHDKHDEERDWRAMWERRWAGVTGITPTSAWPDPCRPRRLRHRLDP</sequence>
<feature type="domain" description="FAD/NAD(P)-binding" evidence="1">
    <location>
        <begin position="4"/>
        <end position="297"/>
    </location>
</feature>
<reference evidence="2 3" key="1">
    <citation type="submission" date="2017-02" db="EMBL/GenBank/DDBJ databases">
        <title>Complete genome sequences of Mycobacterium kansasii strains isolated from rhesus macaques.</title>
        <authorList>
            <person name="Panda A."/>
            <person name="Nagaraj S."/>
            <person name="Zhao X."/>
            <person name="Tettelin H."/>
            <person name="Detolla L.J."/>
        </authorList>
    </citation>
    <scope>NUCLEOTIDE SEQUENCE [LARGE SCALE GENOMIC DNA]</scope>
    <source>
        <strain evidence="2 3">11-3813</strain>
    </source>
</reference>
<dbReference type="SUPFAM" id="SSF51905">
    <property type="entry name" value="FAD/NAD(P)-binding domain"/>
    <property type="match status" value="2"/>
</dbReference>
<proteinExistence type="predicted"/>
<evidence type="ECO:0000313" key="3">
    <source>
        <dbReference type="Proteomes" id="UP000189229"/>
    </source>
</evidence>
<dbReference type="GO" id="GO:0016491">
    <property type="term" value="F:oxidoreductase activity"/>
    <property type="evidence" value="ECO:0007669"/>
    <property type="project" value="InterPro"/>
</dbReference>
<organism evidence="2 3">
    <name type="scientific">Mycobacterium kansasii</name>
    <dbReference type="NCBI Taxonomy" id="1768"/>
    <lineage>
        <taxon>Bacteria</taxon>
        <taxon>Bacillati</taxon>
        <taxon>Actinomycetota</taxon>
        <taxon>Actinomycetes</taxon>
        <taxon>Mycobacteriales</taxon>
        <taxon>Mycobacteriaceae</taxon>
        <taxon>Mycobacterium</taxon>
    </lineage>
</organism>
<protein>
    <submittedName>
        <fullName evidence="2">Pyridine nucleotide-disulfide oxidoreductase family protein</fullName>
    </submittedName>
</protein>
<dbReference type="Gene3D" id="3.50.50.100">
    <property type="match status" value="1"/>
</dbReference>
<dbReference type="Pfam" id="PF07992">
    <property type="entry name" value="Pyr_redox_2"/>
    <property type="match status" value="1"/>
</dbReference>
<comment type="caution">
    <text evidence="2">The sequence shown here is derived from an EMBL/GenBank/DDBJ whole genome shotgun (WGS) entry which is preliminary data.</text>
</comment>
<dbReference type="InterPro" id="IPR052541">
    <property type="entry name" value="SQRD"/>
</dbReference>
<dbReference type="Proteomes" id="UP000189229">
    <property type="component" value="Unassembled WGS sequence"/>
</dbReference>
<evidence type="ECO:0000313" key="2">
    <source>
        <dbReference type="EMBL" id="OOK78172.1"/>
    </source>
</evidence>
<dbReference type="AlphaFoldDB" id="A0A1V3XG88"/>
<dbReference type="PANTHER" id="PTHR43755:SF1">
    <property type="entry name" value="FAD-DEPENDENT PYRIDINE NUCLEOTIDE-DISULPHIDE OXIDOREDUCTASE"/>
    <property type="match status" value="1"/>
</dbReference>
<accession>A0A1V3XG88</accession>
<gene>
    <name evidence="2" type="ORF">BZL30_1698</name>
</gene>